<keyword evidence="1" id="KW-1133">Transmembrane helix</keyword>
<feature type="signal peptide" evidence="2">
    <location>
        <begin position="1"/>
        <end position="23"/>
    </location>
</feature>
<keyword evidence="1" id="KW-0472">Membrane</keyword>
<reference evidence="3 4" key="1">
    <citation type="submission" date="2014-08" db="EMBL/GenBank/DDBJ databases">
        <title>Whole genome shotgun sequence of Sphingomonas paucimobilis NBRC 13935.</title>
        <authorList>
            <person name="Hosoyama A."/>
            <person name="Hashimoto M."/>
            <person name="Hosoyama Y."/>
            <person name="Noguchi M."/>
            <person name="Uohara A."/>
            <person name="Ohji S."/>
            <person name="Katano-Makiyama Y."/>
            <person name="Ichikawa N."/>
            <person name="Kimura A."/>
            <person name="Yamazoe A."/>
            <person name="Fujita N."/>
        </authorList>
    </citation>
    <scope>NUCLEOTIDE SEQUENCE [LARGE SCALE GENOMIC DNA]</scope>
    <source>
        <strain evidence="3 4">NBRC 13935</strain>
    </source>
</reference>
<evidence type="ECO:0000313" key="3">
    <source>
        <dbReference type="EMBL" id="GAN15622.1"/>
    </source>
</evidence>
<feature type="transmembrane region" description="Helical" evidence="1">
    <location>
        <begin position="339"/>
        <end position="364"/>
    </location>
</feature>
<feature type="chain" id="PRO_5002210231" evidence="2">
    <location>
        <begin position="24"/>
        <end position="401"/>
    </location>
</feature>
<evidence type="ECO:0000256" key="2">
    <source>
        <dbReference type="SAM" id="SignalP"/>
    </source>
</evidence>
<organism evidence="3 4">
    <name type="scientific">Sphingomonas paucimobilis NBRC 13935</name>
    <dbReference type="NCBI Taxonomy" id="1219050"/>
    <lineage>
        <taxon>Bacteria</taxon>
        <taxon>Pseudomonadati</taxon>
        <taxon>Pseudomonadota</taxon>
        <taxon>Alphaproteobacteria</taxon>
        <taxon>Sphingomonadales</taxon>
        <taxon>Sphingomonadaceae</taxon>
        <taxon>Sphingomonas</taxon>
    </lineage>
</organism>
<keyword evidence="1" id="KW-0812">Transmembrane</keyword>
<dbReference type="RefSeq" id="WP_007405517.1">
    <property type="nucleotide sequence ID" value="NZ_BBJS01000061.1"/>
</dbReference>
<dbReference type="Proteomes" id="UP000032025">
    <property type="component" value="Unassembled WGS sequence"/>
</dbReference>
<evidence type="ECO:0000313" key="4">
    <source>
        <dbReference type="Proteomes" id="UP000032025"/>
    </source>
</evidence>
<feature type="transmembrane region" description="Helical" evidence="1">
    <location>
        <begin position="376"/>
        <end position="394"/>
    </location>
</feature>
<sequence length="401" mass="42399">MTRLLPLFLALLALVGGATPAAAHTRSESHSTWTIDGRAVRLAFSVADREAKRITNGERPGDAQLIAYLAPRLGATAGGKVCPLVGKPRAVAAATGFRRVEFLYDCPSAERIVLHDTAFFALVPTHVNMAQIQTAKGDFSENVLTADATTIDLEGTASGGLDGAGFLTFVRMGIMHIFTGIDHMSFLLGLVLISRRFKDLAFVITGFTLGHSLTLALSVTGLLRPHAEFIDALVALTIALIGVENLAVQSGRIGLLALSTAAALFAMAALRLLGIGLLPVTLLFGAGLFASNYLMISGHIRDAARLRLVVTLVFGLIHGFGFAADLLSEQIPAAKLAELLVGFNLGVEIGQLSVVSILTLTVIGLRRLRLTLPRPIVVDLLASGLVMIGIYWFIGRSFAAA</sequence>
<gene>
    <name evidence="3" type="ORF">SP6_61_00710</name>
</gene>
<protein>
    <submittedName>
        <fullName evidence="3">DNA, contig: SP661</fullName>
    </submittedName>
</protein>
<dbReference type="AlphaFoldDB" id="A0A0C9NHC9"/>
<accession>A0A0C9NHC9</accession>
<proteinExistence type="predicted"/>
<dbReference type="EMBL" id="BBJS01000061">
    <property type="protein sequence ID" value="GAN15622.1"/>
    <property type="molecule type" value="Genomic_DNA"/>
</dbReference>
<feature type="transmembrane region" description="Helical" evidence="1">
    <location>
        <begin position="253"/>
        <end position="270"/>
    </location>
</feature>
<keyword evidence="2" id="KW-0732">Signal</keyword>
<evidence type="ECO:0000256" key="1">
    <source>
        <dbReference type="SAM" id="Phobius"/>
    </source>
</evidence>
<feature type="transmembrane region" description="Helical" evidence="1">
    <location>
        <begin position="174"/>
        <end position="193"/>
    </location>
</feature>
<feature type="transmembrane region" description="Helical" evidence="1">
    <location>
        <begin position="200"/>
        <end position="223"/>
    </location>
</feature>
<comment type="caution">
    <text evidence="3">The sequence shown here is derived from an EMBL/GenBank/DDBJ whole genome shotgun (WGS) entry which is preliminary data.</text>
</comment>
<feature type="transmembrane region" description="Helical" evidence="1">
    <location>
        <begin position="229"/>
        <end position="246"/>
    </location>
</feature>
<keyword evidence="4" id="KW-1185">Reference proteome</keyword>
<name>A0A0C9NHC9_SPHPI</name>
<dbReference type="GeneID" id="78527698"/>
<feature type="transmembrane region" description="Helical" evidence="1">
    <location>
        <begin position="276"/>
        <end position="296"/>
    </location>
</feature>
<dbReference type="InterPro" id="IPR032809">
    <property type="entry name" value="Put_HupE_UreJ"/>
</dbReference>
<dbReference type="Pfam" id="PF13795">
    <property type="entry name" value="HupE_UreJ_2"/>
    <property type="match status" value="2"/>
</dbReference>
<feature type="transmembrane region" description="Helical" evidence="1">
    <location>
        <begin position="308"/>
        <end position="327"/>
    </location>
</feature>